<dbReference type="RefSeq" id="WP_016556516.1">
    <property type="nucleotide sequence ID" value="NZ_AEYE02000029.1"/>
</dbReference>
<sequence>MSTIAHIRKAVFRINQDEFAAIAGVTQPTVSRWERGAEEAMTLEQMTRIRAAATARGLVWQDQWFFDPPECAA</sequence>
<dbReference type="Gene3D" id="1.10.260.40">
    <property type="entry name" value="lambda repressor-like DNA-binding domains"/>
    <property type="match status" value="1"/>
</dbReference>
<dbReference type="SUPFAM" id="SSF47413">
    <property type="entry name" value="lambda repressor-like DNA-binding domains"/>
    <property type="match status" value="1"/>
</dbReference>
<accession>S3HAW5</accession>
<dbReference type="GO" id="GO:0003677">
    <property type="term" value="F:DNA binding"/>
    <property type="evidence" value="ECO:0007669"/>
    <property type="project" value="InterPro"/>
</dbReference>
<gene>
    <name evidence="2" type="ORF">RGCCGE502_22830</name>
</gene>
<evidence type="ECO:0000313" key="3">
    <source>
        <dbReference type="Proteomes" id="UP000014411"/>
    </source>
</evidence>
<proteinExistence type="predicted"/>
<dbReference type="InterPro" id="IPR010982">
    <property type="entry name" value="Lambda_DNA-bd_dom_sf"/>
</dbReference>
<feature type="domain" description="HTH cro/C1-type" evidence="1">
    <location>
        <begin position="4"/>
        <end position="36"/>
    </location>
</feature>
<name>S3HAW5_9HYPH</name>
<dbReference type="InterPro" id="IPR001387">
    <property type="entry name" value="Cro/C1-type_HTH"/>
</dbReference>
<reference evidence="2 3" key="1">
    <citation type="journal article" date="2012" name="J. Bacteriol.">
        <title>Genome sequence of Rhizobium grahamii CCGE502, a broad-host-range symbiont with low nodulation competitiveness in Phaseolus vulgaris.</title>
        <authorList>
            <person name="Althabegoiti M.J."/>
            <person name="Lozano L."/>
            <person name="Torres-Tejerizo G."/>
            <person name="Ormeno-Orrillo E."/>
            <person name="Rogel M.A."/>
            <person name="Gonzalez V."/>
            <person name="Martinez-Romero E."/>
        </authorList>
    </citation>
    <scope>NUCLEOTIDE SEQUENCE [LARGE SCALE GENOMIC DNA]</scope>
    <source>
        <strain evidence="2 3">CCGE 502</strain>
    </source>
</reference>
<keyword evidence="3" id="KW-1185">Reference proteome</keyword>
<organism evidence="2 3">
    <name type="scientific">Rhizobium grahamii CCGE 502</name>
    <dbReference type="NCBI Taxonomy" id="990285"/>
    <lineage>
        <taxon>Bacteria</taxon>
        <taxon>Pseudomonadati</taxon>
        <taxon>Pseudomonadota</taxon>
        <taxon>Alphaproteobacteria</taxon>
        <taxon>Hyphomicrobiales</taxon>
        <taxon>Rhizobiaceae</taxon>
        <taxon>Rhizobium/Agrobacterium group</taxon>
        <taxon>Rhizobium</taxon>
    </lineage>
</organism>
<dbReference type="PROSITE" id="PS50943">
    <property type="entry name" value="HTH_CROC1"/>
    <property type="match status" value="1"/>
</dbReference>
<dbReference type="Proteomes" id="UP000014411">
    <property type="component" value="Unassembled WGS sequence"/>
</dbReference>
<dbReference type="EMBL" id="AEYE02000029">
    <property type="protein sequence ID" value="EPE95734.1"/>
    <property type="molecule type" value="Genomic_DNA"/>
</dbReference>
<dbReference type="CDD" id="cd00093">
    <property type="entry name" value="HTH_XRE"/>
    <property type="match status" value="1"/>
</dbReference>
<protein>
    <submittedName>
        <fullName evidence="2">XRE family transcriptional regulator</fullName>
    </submittedName>
</protein>
<dbReference type="STRING" id="990285.RGCCGE502_22830"/>
<evidence type="ECO:0000313" key="2">
    <source>
        <dbReference type="EMBL" id="EPE95734.1"/>
    </source>
</evidence>
<comment type="caution">
    <text evidence="2">The sequence shown here is derived from an EMBL/GenBank/DDBJ whole genome shotgun (WGS) entry which is preliminary data.</text>
</comment>
<evidence type="ECO:0000259" key="1">
    <source>
        <dbReference type="PROSITE" id="PS50943"/>
    </source>
</evidence>
<dbReference type="Pfam" id="PF01381">
    <property type="entry name" value="HTH_3"/>
    <property type="match status" value="1"/>
</dbReference>
<dbReference type="HOGENOM" id="CLU_2702249_0_0_5"/>
<dbReference type="AlphaFoldDB" id="S3HAW5"/>